<accession>A0ABR7WSF5</accession>
<protein>
    <submittedName>
        <fullName evidence="1">Carboxypeptidase-like regulatory domain-containing protein</fullName>
    </submittedName>
</protein>
<gene>
    <name evidence="1" type="ORF">IDJ77_15600</name>
</gene>
<dbReference type="EMBL" id="JACWMY010000007">
    <property type="protein sequence ID" value="MBD1365240.1"/>
    <property type="molecule type" value="Genomic_DNA"/>
</dbReference>
<name>A0ABR7WSF5_9SPHI</name>
<dbReference type="RefSeq" id="WP_191189896.1">
    <property type="nucleotide sequence ID" value="NZ_JACWMY010000007.1"/>
</dbReference>
<keyword evidence="2" id="KW-1185">Reference proteome</keyword>
<dbReference type="Proteomes" id="UP000606600">
    <property type="component" value="Unassembled WGS sequence"/>
</dbReference>
<comment type="caution">
    <text evidence="1">The sequence shown here is derived from an EMBL/GenBank/DDBJ whole genome shotgun (WGS) entry which is preliminary data.</text>
</comment>
<dbReference type="Pfam" id="PF13715">
    <property type="entry name" value="CarbopepD_reg_2"/>
    <property type="match status" value="1"/>
</dbReference>
<dbReference type="Gene3D" id="2.60.40.1120">
    <property type="entry name" value="Carboxypeptidase-like, regulatory domain"/>
    <property type="match status" value="1"/>
</dbReference>
<dbReference type="InterPro" id="IPR008969">
    <property type="entry name" value="CarboxyPept-like_regulatory"/>
</dbReference>
<reference evidence="1 2" key="1">
    <citation type="submission" date="2020-09" db="EMBL/GenBank/DDBJ databases">
        <title>Novel species of Mucilaginibacter isolated from a glacier on the Tibetan Plateau.</title>
        <authorList>
            <person name="Liu Q."/>
            <person name="Xin Y.-H."/>
        </authorList>
    </citation>
    <scope>NUCLEOTIDE SEQUENCE [LARGE SCALE GENOMIC DNA]</scope>
    <source>
        <strain evidence="1 2">ZT4R22</strain>
    </source>
</reference>
<organism evidence="1 2">
    <name type="scientific">Mucilaginibacter pankratovii</name>
    <dbReference type="NCBI Taxonomy" id="2772110"/>
    <lineage>
        <taxon>Bacteria</taxon>
        <taxon>Pseudomonadati</taxon>
        <taxon>Bacteroidota</taxon>
        <taxon>Sphingobacteriia</taxon>
        <taxon>Sphingobacteriales</taxon>
        <taxon>Sphingobacteriaceae</taxon>
        <taxon>Mucilaginibacter</taxon>
    </lineage>
</organism>
<evidence type="ECO:0000313" key="1">
    <source>
        <dbReference type="EMBL" id="MBD1365240.1"/>
    </source>
</evidence>
<proteinExistence type="predicted"/>
<evidence type="ECO:0000313" key="2">
    <source>
        <dbReference type="Proteomes" id="UP000606600"/>
    </source>
</evidence>
<dbReference type="SUPFAM" id="SSF49464">
    <property type="entry name" value="Carboxypeptidase regulatory domain-like"/>
    <property type="match status" value="1"/>
</dbReference>
<sequence>MHILSAKHLPILLSVIFICLVFTVRGQNSISGTVRDDKGETLPGVTVFLSGTKAITAADNNGKFSLKNVAPGSYTLTARFVGFQTFTLAITIAKDVTVNIKLQPSVSSLSEVKITAYSEEYYQKFRQYFLGTTLNAEKCTILNKEALHFHFDKASNTLTVTADDFLEIENKALGYKIKYLLQSFRLNEEEKLLAYQGQSVFEDLKAETPKEAKTWKQNREIAYQGSIYHFLRSVYKGTLQKDGYAVYTILNKTVPGSTDDGAQMRPDRKPLKADSLMKVIDADVKYFNHKQSLFVVYTIYEPEAYSNTGGGYDVKMTTKWNTFPKGQYSVLSFLVPEIVVDKHGYYSPPGSLAVEGRMAWEQIADLNPMEYGN</sequence>